<organism evidence="1 2">
    <name type="scientific">Algoriphagus oliviformis</name>
    <dbReference type="NCBI Taxonomy" id="2811231"/>
    <lineage>
        <taxon>Bacteria</taxon>
        <taxon>Pseudomonadati</taxon>
        <taxon>Bacteroidota</taxon>
        <taxon>Cytophagia</taxon>
        <taxon>Cytophagales</taxon>
        <taxon>Cyclobacteriaceae</taxon>
        <taxon>Algoriphagus</taxon>
    </lineage>
</organism>
<comment type="caution">
    <text evidence="1">The sequence shown here is derived from an EMBL/GenBank/DDBJ whole genome shotgun (WGS) entry which is preliminary data.</text>
</comment>
<keyword evidence="2" id="KW-1185">Reference proteome</keyword>
<proteinExistence type="predicted"/>
<evidence type="ECO:0000313" key="1">
    <source>
        <dbReference type="EMBL" id="MBN7812944.1"/>
    </source>
</evidence>
<reference evidence="1 2" key="1">
    <citation type="submission" date="2021-03" db="EMBL/GenBank/DDBJ databases">
        <title>novel species isolated from a fishpond in China.</title>
        <authorList>
            <person name="Lu H."/>
            <person name="Cai Z."/>
        </authorList>
    </citation>
    <scope>NUCLEOTIDE SEQUENCE [LARGE SCALE GENOMIC DNA]</scope>
    <source>
        <strain evidence="1 2">H41</strain>
    </source>
</reference>
<dbReference type="Proteomes" id="UP000664317">
    <property type="component" value="Unassembled WGS sequence"/>
</dbReference>
<gene>
    <name evidence="1" type="ORF">J0A68_18450</name>
</gene>
<name>A0ABS3C746_9BACT</name>
<dbReference type="RefSeq" id="WP_206579716.1">
    <property type="nucleotide sequence ID" value="NZ_JAFKCT010000009.1"/>
</dbReference>
<dbReference type="CDD" id="cd11579">
    <property type="entry name" value="Glyco_tran_WbsX"/>
    <property type="match status" value="1"/>
</dbReference>
<dbReference type="Pfam" id="PF14307">
    <property type="entry name" value="Glyco_tran_WbsX"/>
    <property type="match status" value="1"/>
</dbReference>
<dbReference type="PANTHER" id="PTHR41244:SF1">
    <property type="entry name" value="GLYCOSYLTRANSFERASE"/>
    <property type="match status" value="1"/>
</dbReference>
<protein>
    <submittedName>
        <fullName evidence="1">Glycoside hydrolase family 99-like domain-containing protein</fullName>
    </submittedName>
</protein>
<dbReference type="PANTHER" id="PTHR41244">
    <property type="entry name" value="RHAMNAN SYNTHESIS F"/>
    <property type="match status" value="1"/>
</dbReference>
<sequence>MTEIFSYYLPQFHSIPENDRWWGAGFTEWTNVKKAKPLFHGHKQPIIPGELGYYSLDTTEILRRQALLANQYGVDGFVFYHYWFGSGKYLLDKPLLNFLADPTIDIQICICWANESWRGTWHGAAKDQMLQEQKYLGIEDYKKHFEFLLPFFQDSRCLRIEGMPVYQIYVPESIPDLAVYISTFNGLATENGLPGIYWIGVKASSGFDPQSFGIQGMVNGNLANINRYHFRSFSGFFNRIVLSNPVVRKLFKWPKRIAYGIVRACLEDFSTSYSYDFFPLAIPNWDNTPRVKHEGTVYTGASPSSFGKHLLACIQRAKKNSPGKKLVFIKSWNEWAEGNILEPSQEYGRGYLEALKSVVDG</sequence>
<evidence type="ECO:0000313" key="2">
    <source>
        <dbReference type="Proteomes" id="UP000664317"/>
    </source>
</evidence>
<dbReference type="EMBL" id="JAFKCT010000009">
    <property type="protein sequence ID" value="MBN7812944.1"/>
    <property type="molecule type" value="Genomic_DNA"/>
</dbReference>
<dbReference type="Gene3D" id="3.20.20.80">
    <property type="entry name" value="Glycosidases"/>
    <property type="match status" value="1"/>
</dbReference>
<dbReference type="InterPro" id="IPR032719">
    <property type="entry name" value="WbsX"/>
</dbReference>
<accession>A0ABS3C746</accession>